<dbReference type="InterPro" id="IPR025202">
    <property type="entry name" value="PLD-like_dom"/>
</dbReference>
<organism evidence="2 3">
    <name type="scientific">Rhodococcus oxybenzonivorans</name>
    <dbReference type="NCBI Taxonomy" id="1990687"/>
    <lineage>
        <taxon>Bacteria</taxon>
        <taxon>Bacillati</taxon>
        <taxon>Actinomycetota</taxon>
        <taxon>Actinomycetes</taxon>
        <taxon>Mycobacteriales</taxon>
        <taxon>Nocardiaceae</taxon>
        <taxon>Rhodococcus</taxon>
    </lineage>
</organism>
<reference evidence="2" key="1">
    <citation type="submission" date="2023-10" db="EMBL/GenBank/DDBJ databases">
        <title>Development of a sustainable strategy for remediation of hydrocarbon-contaminated territories based on the waste exchange concept.</title>
        <authorList>
            <person name="Krivoruchko A."/>
        </authorList>
    </citation>
    <scope>NUCLEOTIDE SEQUENCE</scope>
    <source>
        <strain evidence="2">IEGM 68</strain>
    </source>
</reference>
<dbReference type="RefSeq" id="WP_317769052.1">
    <property type="nucleotide sequence ID" value="NZ_JAWLUP010000039.1"/>
</dbReference>
<dbReference type="EMBL" id="JAWLUP010000039">
    <property type="protein sequence ID" value="MDV7266105.1"/>
    <property type="molecule type" value="Genomic_DNA"/>
</dbReference>
<evidence type="ECO:0000259" key="1">
    <source>
        <dbReference type="Pfam" id="PF13091"/>
    </source>
</evidence>
<dbReference type="NCBIfam" id="NF041068">
    <property type="entry name" value="DpdK"/>
    <property type="match status" value="1"/>
</dbReference>
<accession>A0AAE5A6K9</accession>
<dbReference type="AlphaFoldDB" id="A0AAE5A6K9"/>
<sequence>MVSELLSPSSDLWVVSPWITDVVAVDNSHGFYDDMFENPPTRLRLAATLGILSEQGCQVRIVTRSDPHNDAFLDRVASAAPHILIAIDEGDWVHEKTLCGQHWIITGSMNFTINGMERNDEYTTFQYGGSLPAQTRIDLNARWKEQLHVRR</sequence>
<evidence type="ECO:0000313" key="3">
    <source>
        <dbReference type="Proteomes" id="UP001185863"/>
    </source>
</evidence>
<protein>
    <submittedName>
        <fullName evidence="2">Phospholipase D-like domain-containing protein DpdK</fullName>
    </submittedName>
</protein>
<dbReference type="SUPFAM" id="SSF56024">
    <property type="entry name" value="Phospholipase D/nuclease"/>
    <property type="match status" value="1"/>
</dbReference>
<name>A0AAE5A6K9_9NOCA</name>
<evidence type="ECO:0000313" key="2">
    <source>
        <dbReference type="EMBL" id="MDV7266105.1"/>
    </source>
</evidence>
<dbReference type="Pfam" id="PF13091">
    <property type="entry name" value="PLDc_2"/>
    <property type="match status" value="1"/>
</dbReference>
<dbReference type="Proteomes" id="UP001185863">
    <property type="component" value="Unassembled WGS sequence"/>
</dbReference>
<dbReference type="Gene3D" id="3.30.870.10">
    <property type="entry name" value="Endonuclease Chain A"/>
    <property type="match status" value="1"/>
</dbReference>
<proteinExistence type="predicted"/>
<feature type="domain" description="Phospholipase D-like" evidence="1">
    <location>
        <begin position="44"/>
        <end position="131"/>
    </location>
</feature>
<gene>
    <name evidence="2" type="primary">dpdK</name>
    <name evidence="2" type="ORF">R4315_16370</name>
</gene>
<comment type="caution">
    <text evidence="2">The sequence shown here is derived from an EMBL/GenBank/DDBJ whole genome shotgun (WGS) entry which is preliminary data.</text>
</comment>